<evidence type="ECO:0000256" key="4">
    <source>
        <dbReference type="ARBA" id="ARBA00022989"/>
    </source>
</evidence>
<accession>A7NRV1</accession>
<dbReference type="STRING" id="383372.Rcas_4270"/>
<dbReference type="eggNOG" id="COG0392">
    <property type="taxonomic scope" value="Bacteria"/>
</dbReference>
<evidence type="ECO:0000256" key="2">
    <source>
        <dbReference type="ARBA" id="ARBA00022475"/>
    </source>
</evidence>
<dbReference type="Pfam" id="PF03706">
    <property type="entry name" value="LPG_synthase_TM"/>
    <property type="match status" value="1"/>
</dbReference>
<feature type="transmembrane region" description="Helical" evidence="6">
    <location>
        <begin position="211"/>
        <end position="232"/>
    </location>
</feature>
<name>A7NRV1_ROSCS</name>
<proteinExistence type="predicted"/>
<keyword evidence="3 6" id="KW-0812">Transmembrane</keyword>
<feature type="transmembrane region" description="Helical" evidence="6">
    <location>
        <begin position="55"/>
        <end position="73"/>
    </location>
</feature>
<dbReference type="AlphaFoldDB" id="A7NRV1"/>
<dbReference type="NCBIfam" id="TIGR00374">
    <property type="entry name" value="flippase-like domain"/>
    <property type="match status" value="1"/>
</dbReference>
<evidence type="ECO:0000256" key="5">
    <source>
        <dbReference type="ARBA" id="ARBA00023136"/>
    </source>
</evidence>
<dbReference type="HOGENOM" id="CLU_048072_3_0_0"/>
<sequence length="370" mass="40881">MEVPTEPREDGSMMINERVGDAGADESVNLPETPEIQEVERQGFSLAKALRSPRTIISFALAIAIVVFAVRGFDIDVQQTWQYMRGADGWLLLAGFGIFYLTFPLRAVRWRMLLENANVPVREGRKSWASLPALMEYIYLSWFANCVVPAKLGDAYRGYLLKQNGRVSFSATFGTIFAERLLDMLGLFGLLVLSAWFTFGAQMPESTRVVFGFGALLVVMIVSGLAGMRWLSPVIRRFIPKRLIGVYGNFEHAALRSFRPGILPKLIALTSGVWLLEGMRLYFVIQALSHEGLSLPLSAIIFVALASSLLTAIPFTPAGLGVVETVITGVLTFFKVGTSLGGAVTLLDRVINFWSIVVIGFVLYLVSKRR</sequence>
<keyword evidence="5 6" id="KW-0472">Membrane</keyword>
<dbReference type="KEGG" id="rca:Rcas_4270"/>
<dbReference type="PANTHER" id="PTHR39087:SF2">
    <property type="entry name" value="UPF0104 MEMBRANE PROTEIN MJ1595"/>
    <property type="match status" value="1"/>
</dbReference>
<keyword evidence="4 6" id="KW-1133">Transmembrane helix</keyword>
<evidence type="ECO:0000256" key="3">
    <source>
        <dbReference type="ARBA" id="ARBA00022692"/>
    </source>
</evidence>
<feature type="transmembrane region" description="Helical" evidence="6">
    <location>
        <begin position="350"/>
        <end position="367"/>
    </location>
</feature>
<reference evidence="7 8" key="1">
    <citation type="submission" date="2007-08" db="EMBL/GenBank/DDBJ databases">
        <title>Complete sequence of Roseiflexus castenholzii DSM 13941.</title>
        <authorList>
            <consortium name="US DOE Joint Genome Institute"/>
            <person name="Copeland A."/>
            <person name="Lucas S."/>
            <person name="Lapidus A."/>
            <person name="Barry K."/>
            <person name="Glavina del Rio T."/>
            <person name="Dalin E."/>
            <person name="Tice H."/>
            <person name="Pitluck S."/>
            <person name="Thompson L.S."/>
            <person name="Brettin T."/>
            <person name="Bruce D."/>
            <person name="Detter J.C."/>
            <person name="Han C."/>
            <person name="Tapia R."/>
            <person name="Schmutz J."/>
            <person name="Larimer F."/>
            <person name="Land M."/>
            <person name="Hauser L."/>
            <person name="Kyrpides N."/>
            <person name="Mikhailova N."/>
            <person name="Bryant D.A."/>
            <person name="Hanada S."/>
            <person name="Tsukatani Y."/>
            <person name="Richardson P."/>
        </authorList>
    </citation>
    <scope>NUCLEOTIDE SEQUENCE [LARGE SCALE GENOMIC DNA]</scope>
    <source>
        <strain evidence="8">DSM 13941 / HLO8</strain>
    </source>
</reference>
<feature type="transmembrane region" description="Helical" evidence="6">
    <location>
        <begin position="89"/>
        <end position="108"/>
    </location>
</feature>
<evidence type="ECO:0008006" key="9">
    <source>
        <dbReference type="Google" id="ProtNLM"/>
    </source>
</evidence>
<dbReference type="Proteomes" id="UP000000263">
    <property type="component" value="Chromosome"/>
</dbReference>
<organism evidence="7 8">
    <name type="scientific">Roseiflexus castenholzii (strain DSM 13941 / HLO8)</name>
    <dbReference type="NCBI Taxonomy" id="383372"/>
    <lineage>
        <taxon>Bacteria</taxon>
        <taxon>Bacillati</taxon>
        <taxon>Chloroflexota</taxon>
        <taxon>Chloroflexia</taxon>
        <taxon>Chloroflexales</taxon>
        <taxon>Roseiflexineae</taxon>
        <taxon>Roseiflexaceae</taxon>
        <taxon>Roseiflexus</taxon>
    </lineage>
</organism>
<feature type="transmembrane region" description="Helical" evidence="6">
    <location>
        <begin position="297"/>
        <end position="315"/>
    </location>
</feature>
<comment type="subcellular location">
    <subcellularLocation>
        <location evidence="1">Cell membrane</location>
        <topology evidence="1">Multi-pass membrane protein</topology>
    </subcellularLocation>
</comment>
<dbReference type="GO" id="GO:0005886">
    <property type="term" value="C:plasma membrane"/>
    <property type="evidence" value="ECO:0007669"/>
    <property type="project" value="UniProtKB-SubCell"/>
</dbReference>
<evidence type="ECO:0000256" key="6">
    <source>
        <dbReference type="SAM" id="Phobius"/>
    </source>
</evidence>
<dbReference type="InterPro" id="IPR022791">
    <property type="entry name" value="L-PG_synthase/AglD"/>
</dbReference>
<dbReference type="EMBL" id="CP000804">
    <property type="protein sequence ID" value="ABU60297.1"/>
    <property type="molecule type" value="Genomic_DNA"/>
</dbReference>
<evidence type="ECO:0000313" key="8">
    <source>
        <dbReference type="Proteomes" id="UP000000263"/>
    </source>
</evidence>
<evidence type="ECO:0000313" key="7">
    <source>
        <dbReference type="EMBL" id="ABU60297.1"/>
    </source>
</evidence>
<keyword evidence="8" id="KW-1185">Reference proteome</keyword>
<evidence type="ECO:0000256" key="1">
    <source>
        <dbReference type="ARBA" id="ARBA00004651"/>
    </source>
</evidence>
<gene>
    <name evidence="7" type="ordered locus">Rcas_4270</name>
</gene>
<protein>
    <recommendedName>
        <fullName evidence="9">Integral membrane protein-like protein</fullName>
    </recommendedName>
</protein>
<feature type="transmembrane region" description="Helical" evidence="6">
    <location>
        <begin position="181"/>
        <end position="199"/>
    </location>
</feature>
<feature type="transmembrane region" description="Helical" evidence="6">
    <location>
        <begin position="322"/>
        <end position="344"/>
    </location>
</feature>
<feature type="transmembrane region" description="Helical" evidence="6">
    <location>
        <begin position="266"/>
        <end position="285"/>
    </location>
</feature>
<keyword evidence="2" id="KW-1003">Cell membrane</keyword>
<dbReference type="PANTHER" id="PTHR39087">
    <property type="entry name" value="UPF0104 MEMBRANE PROTEIN MJ1595"/>
    <property type="match status" value="1"/>
</dbReference>